<dbReference type="RefSeq" id="WP_208841889.1">
    <property type="nucleotide sequence ID" value="NZ_CP072133.1"/>
</dbReference>
<evidence type="ECO:0000256" key="1">
    <source>
        <dbReference type="SAM" id="Phobius"/>
    </source>
</evidence>
<sequence>MMGANSSKFAWLLRADVIGCLLCIVVFVQFPTLDIVVSSWFFRDGHFFLANNGVVQMIYWTFAKIHYVLLLGFAGVFVRYFWADKKNELRNCRLKQLKIMTIALVFVPGILVNTIIKDNSLGRDSTPSN</sequence>
<reference evidence="2" key="1">
    <citation type="submission" date="2021-03" db="EMBL/GenBank/DDBJ databases">
        <title>Complete Genome of Pseudoalteromonas xiamenensis STKMTI.2, a new potential marine bacterium producing anti-Vibrio compounds.</title>
        <authorList>
            <person name="Handayani D.P."/>
            <person name="Isnansetyo A."/>
            <person name="Istiqomah I."/>
            <person name="Jumina J."/>
        </authorList>
    </citation>
    <scope>NUCLEOTIDE SEQUENCE</scope>
    <source>
        <strain evidence="2">STKMTI.2</strain>
    </source>
</reference>
<dbReference type="Proteomes" id="UP000664904">
    <property type="component" value="Chromosome"/>
</dbReference>
<keyword evidence="3" id="KW-1185">Reference proteome</keyword>
<feature type="transmembrane region" description="Helical" evidence="1">
    <location>
        <begin position="57"/>
        <end position="78"/>
    </location>
</feature>
<accession>A0A975DEF6</accession>
<evidence type="ECO:0000313" key="3">
    <source>
        <dbReference type="Proteomes" id="UP000664904"/>
    </source>
</evidence>
<feature type="transmembrane region" description="Helical" evidence="1">
    <location>
        <begin position="99"/>
        <end position="116"/>
    </location>
</feature>
<keyword evidence="1" id="KW-1133">Transmembrane helix</keyword>
<dbReference type="EMBL" id="CP072133">
    <property type="protein sequence ID" value="QTH70293.1"/>
    <property type="molecule type" value="Genomic_DNA"/>
</dbReference>
<feature type="transmembrane region" description="Helical" evidence="1">
    <location>
        <begin position="12"/>
        <end position="37"/>
    </location>
</feature>
<dbReference type="KEGG" id="pxi:J5O05_09660"/>
<protein>
    <submittedName>
        <fullName evidence="2">Uncharacterized protein</fullName>
    </submittedName>
</protein>
<evidence type="ECO:0000313" key="2">
    <source>
        <dbReference type="EMBL" id="QTH70293.1"/>
    </source>
</evidence>
<keyword evidence="1" id="KW-0472">Membrane</keyword>
<dbReference type="AlphaFoldDB" id="A0A975DEF6"/>
<gene>
    <name evidence="2" type="ORF">J5O05_09660</name>
</gene>
<proteinExistence type="predicted"/>
<name>A0A975DEF6_9GAMM</name>
<organism evidence="2 3">
    <name type="scientific">Pseudoalteromonas xiamenensis</name>
    <dbReference type="NCBI Taxonomy" id="882626"/>
    <lineage>
        <taxon>Bacteria</taxon>
        <taxon>Pseudomonadati</taxon>
        <taxon>Pseudomonadota</taxon>
        <taxon>Gammaproteobacteria</taxon>
        <taxon>Alteromonadales</taxon>
        <taxon>Pseudoalteromonadaceae</taxon>
        <taxon>Pseudoalteromonas</taxon>
    </lineage>
</organism>
<keyword evidence="1" id="KW-0812">Transmembrane</keyword>